<feature type="compositionally biased region" description="Acidic residues" evidence="1">
    <location>
        <begin position="607"/>
        <end position="617"/>
    </location>
</feature>
<feature type="compositionally biased region" description="Polar residues" evidence="1">
    <location>
        <begin position="983"/>
        <end position="1001"/>
    </location>
</feature>
<feature type="compositionally biased region" description="Polar residues" evidence="1">
    <location>
        <begin position="547"/>
        <end position="563"/>
    </location>
</feature>
<feature type="compositionally biased region" description="Acidic residues" evidence="1">
    <location>
        <begin position="482"/>
        <end position="495"/>
    </location>
</feature>
<feature type="compositionally biased region" description="Polar residues" evidence="1">
    <location>
        <begin position="631"/>
        <end position="642"/>
    </location>
</feature>
<feature type="compositionally biased region" description="Acidic residues" evidence="1">
    <location>
        <begin position="729"/>
        <end position="739"/>
    </location>
</feature>
<accession>A0A163JJT6</accession>
<feature type="region of interest" description="Disordered" evidence="1">
    <location>
        <begin position="876"/>
        <end position="1062"/>
    </location>
</feature>
<feature type="region of interest" description="Disordered" evidence="1">
    <location>
        <begin position="448"/>
        <end position="579"/>
    </location>
</feature>
<feature type="compositionally biased region" description="Acidic residues" evidence="1">
    <location>
        <begin position="770"/>
        <end position="783"/>
    </location>
</feature>
<feature type="compositionally biased region" description="Acidic residues" evidence="1">
    <location>
        <begin position="564"/>
        <end position="574"/>
    </location>
</feature>
<feature type="compositionally biased region" description="Acidic residues" evidence="1">
    <location>
        <begin position="647"/>
        <end position="658"/>
    </location>
</feature>
<keyword evidence="3" id="KW-1185">Reference proteome</keyword>
<dbReference type="InParanoid" id="A0A163JJT6"/>
<feature type="compositionally biased region" description="Polar residues" evidence="1">
    <location>
        <begin position="712"/>
        <end position="726"/>
    </location>
</feature>
<dbReference type="STRING" id="4829.A0A163JJT6"/>
<feature type="compositionally biased region" description="Acidic residues" evidence="1">
    <location>
        <begin position="683"/>
        <end position="699"/>
    </location>
</feature>
<evidence type="ECO:0000313" key="3">
    <source>
        <dbReference type="Proteomes" id="UP000078561"/>
    </source>
</evidence>
<feature type="compositionally biased region" description="Acidic residues" evidence="1">
    <location>
        <begin position="1046"/>
        <end position="1062"/>
    </location>
</feature>
<feature type="compositionally biased region" description="Acidic residues" evidence="1">
    <location>
        <begin position="912"/>
        <end position="926"/>
    </location>
</feature>
<feature type="compositionally biased region" description="Basic and acidic residues" evidence="1">
    <location>
        <begin position="1019"/>
        <end position="1036"/>
    </location>
</feature>
<organism evidence="2">
    <name type="scientific">Absidia glauca</name>
    <name type="common">Pin mould</name>
    <dbReference type="NCBI Taxonomy" id="4829"/>
    <lineage>
        <taxon>Eukaryota</taxon>
        <taxon>Fungi</taxon>
        <taxon>Fungi incertae sedis</taxon>
        <taxon>Mucoromycota</taxon>
        <taxon>Mucoromycotina</taxon>
        <taxon>Mucoromycetes</taxon>
        <taxon>Mucorales</taxon>
        <taxon>Cunninghamellaceae</taxon>
        <taxon>Absidia</taxon>
    </lineage>
</organism>
<protein>
    <submittedName>
        <fullName evidence="2">Uncharacterized protein</fullName>
    </submittedName>
</protein>
<feature type="region of interest" description="Disordered" evidence="1">
    <location>
        <begin position="602"/>
        <end position="787"/>
    </location>
</feature>
<feature type="compositionally biased region" description="Polar residues" evidence="1">
    <location>
        <begin position="463"/>
        <end position="478"/>
    </location>
</feature>
<feature type="region of interest" description="Disordered" evidence="1">
    <location>
        <begin position="284"/>
        <end position="305"/>
    </location>
</feature>
<feature type="compositionally biased region" description="Polar residues" evidence="1">
    <location>
        <begin position="667"/>
        <end position="682"/>
    </location>
</feature>
<evidence type="ECO:0000256" key="1">
    <source>
        <dbReference type="SAM" id="MobiDB-lite"/>
    </source>
</evidence>
<dbReference type="EMBL" id="LT553030">
    <property type="protein sequence ID" value="SAL99854.1"/>
    <property type="molecule type" value="Genomic_DNA"/>
</dbReference>
<dbReference type="OrthoDB" id="2290735at2759"/>
<feature type="compositionally biased region" description="Acidic residues" evidence="1">
    <location>
        <begin position="522"/>
        <end position="536"/>
    </location>
</feature>
<dbReference type="OMA" id="HTDIHAT"/>
<proteinExistence type="predicted"/>
<feature type="compositionally biased region" description="Low complexity" evidence="1">
    <location>
        <begin position="879"/>
        <end position="894"/>
    </location>
</feature>
<evidence type="ECO:0000313" key="2">
    <source>
        <dbReference type="EMBL" id="SAL99854.1"/>
    </source>
</evidence>
<name>A0A163JJT6_ABSGL</name>
<gene>
    <name evidence="2" type="primary">ABSGL_05508.1 scaffold 7169</name>
</gene>
<feature type="compositionally biased region" description="Polar residues" evidence="1">
    <location>
        <begin position="929"/>
        <end position="941"/>
    </location>
</feature>
<reference evidence="2" key="1">
    <citation type="submission" date="2016-04" db="EMBL/GenBank/DDBJ databases">
        <authorList>
            <person name="Evans L.H."/>
            <person name="Alamgir A."/>
            <person name="Owens N."/>
            <person name="Weber N.D."/>
            <person name="Virtaneva K."/>
            <person name="Barbian K."/>
            <person name="Babar A."/>
            <person name="Rosenke K."/>
        </authorList>
    </citation>
    <scope>NUCLEOTIDE SEQUENCE [LARGE SCALE GENOMIC DNA]</scope>
    <source>
        <strain evidence="2">CBS 101.48</strain>
    </source>
</reference>
<dbReference type="Proteomes" id="UP000078561">
    <property type="component" value="Unassembled WGS sequence"/>
</dbReference>
<sequence length="1318" mass="145521">MSSVLKSQFISSYHSSGKTDQVPDLFYRFNKDYVNVYNRNENNKLISKVTADDLCNIGHHDKESLNITHVSEATFKRKPILILVTTTNTTLPTADKPSIQVFWHRILDQTTSVVLFDSSLAGDVSMVALTSHPLTMVKNSYQEIKEEEHLRHLLVFGKHDQSIQVALIHDADEDDGRVRGLVTKAELPAQDSGVVTAVHILTQDPLDWRLGHNDPRILLGTSNGGIQDMRFHALFREEEPDGGIHIFSPKMLSEFTGLYKEPITYLTCERAPGNRKVIVAVAQRSPSTPNDDDDDDDDNHGNPNLHVIEWYGNNRRRVSEVLTPSCLTSYNISSARIILTETDFRVSVIFNSTEEKDRFEVGVWDILDKGAIKLLSEDLVESADNNIIQDMWPNPELSGYTLLYSDSVVELSATPVDVSPQSIPSNADTEHPSPILILDKDDNEISVAQPTSGTEGTLARGIDNSTSAHTDIHATNQVMDKDDSEDEISTIDDTEGTLAHGGPDNSTSAHTDPLATNHIMDTDDSEDEPSAMDETEGSQAHDAIELSDSTSTHTDPLATNQVMDTDDSEDEPSAMDETQGSLTHGAIELSDSTSTHTDIHATKQTLDEDNGDDETSAMEEGTLTHGGPDTSAHTDIHATNQIMDKGNEDETSAMDDTEGTLTRGGPDNSTSAHTDIHATNQIMDEDDSEDETSAMDETEGTLAHDGLVVELSDSTSTHTDLYTTKQASDEDDGEDETSAMEEGSLSHGALDDNTGAHTDLHATNQIIDKDDNEDETSAMDETEGTQADDVVELSDSTSTHTDLRATNQIIDKDDNEDETLAMDETEGTQADDGLVVELSCSTHTDIHTTKQVLNDDDDGDEEILVMEETEISLAYGGLEESNSSNEISSTSPNSTQAHRLSEDETTGHNSDMEVENDTTLDLDTMDNDQPSQSAMDSQELTAAQVGRLSVNETTGHDSDMEVENDTALDLGSHDVAILDKDQPSQSTMDSQELTTAPQKIDNQPDEPLMDIPQQVTTPHTDDDSSKDTIGSIHDESDAFSPKQSDTDDDTNNYEMPDFDDDATDYIPTIDQQDTAESIASTPIVTPDQPSPPPCQEDVEVIPTAKMIYEAKVKDVADISLSDGLAMVRNDTATDFSPRERLWIFFDVLFAASTTSTTTPATTKEPAPCFFDMEKAIDTVDELSLDDEEKDWLMGYCYNNVDRPILKLWIMRYNIKHKRYRLVMMQHQTMTNAGQQQHNEQTDVEDRIKRSCDMLAILCQKMEPEVLQYLPLEIYARPRGKIGNPFLNQEDPTLLKRKGLGFGLEMLQRVLDGKRQRRL</sequence>